<dbReference type="SMART" id="SM00387">
    <property type="entry name" value="HATPase_c"/>
    <property type="match status" value="1"/>
</dbReference>
<dbReference type="Pfam" id="PF00072">
    <property type="entry name" value="Response_reg"/>
    <property type="match status" value="1"/>
</dbReference>
<evidence type="ECO:0000256" key="1">
    <source>
        <dbReference type="ARBA" id="ARBA00000085"/>
    </source>
</evidence>
<dbReference type="InterPro" id="IPR003661">
    <property type="entry name" value="HisK_dim/P_dom"/>
</dbReference>
<comment type="caution">
    <text evidence="8">The sequence shown here is derived from an EMBL/GenBank/DDBJ whole genome shotgun (WGS) entry which is preliminary data.</text>
</comment>
<dbReference type="SMART" id="SM00448">
    <property type="entry name" value="REC"/>
    <property type="match status" value="1"/>
</dbReference>
<dbReference type="RefSeq" id="WP_192509676.1">
    <property type="nucleotide sequence ID" value="NZ_AQGV01000015.1"/>
</dbReference>
<proteinExistence type="predicted"/>
<comment type="catalytic activity">
    <reaction evidence="1">
        <text>ATP + protein L-histidine = ADP + protein N-phospho-L-histidine.</text>
        <dbReference type="EC" id="2.7.13.3"/>
    </reaction>
</comment>
<protein>
    <recommendedName>
        <fullName evidence="2">histidine kinase</fullName>
        <ecNumber evidence="2">2.7.13.3</ecNumber>
    </recommendedName>
</protein>
<feature type="domain" description="Response regulatory" evidence="7">
    <location>
        <begin position="637"/>
        <end position="753"/>
    </location>
</feature>
<dbReference type="Proteomes" id="UP000615755">
    <property type="component" value="Unassembled WGS sequence"/>
</dbReference>
<dbReference type="InterPro" id="IPR036890">
    <property type="entry name" value="HATPase_C_sf"/>
</dbReference>
<keyword evidence="5" id="KW-1133">Transmembrane helix</keyword>
<dbReference type="InterPro" id="IPR004358">
    <property type="entry name" value="Sig_transdc_His_kin-like_C"/>
</dbReference>
<feature type="domain" description="Histidine kinase" evidence="6">
    <location>
        <begin position="269"/>
        <end position="490"/>
    </location>
</feature>
<dbReference type="CDD" id="cd16922">
    <property type="entry name" value="HATPase_EvgS-ArcB-TorS-like"/>
    <property type="match status" value="1"/>
</dbReference>
<dbReference type="InterPro" id="IPR001789">
    <property type="entry name" value="Sig_transdc_resp-reg_receiver"/>
</dbReference>
<dbReference type="PRINTS" id="PR00344">
    <property type="entry name" value="BCTRLSENSOR"/>
</dbReference>
<dbReference type="InterPro" id="IPR011006">
    <property type="entry name" value="CheY-like_superfamily"/>
</dbReference>
<dbReference type="EC" id="2.7.13.3" evidence="2"/>
<dbReference type="PANTHER" id="PTHR45339:SF3">
    <property type="entry name" value="HISTIDINE KINASE"/>
    <property type="match status" value="1"/>
</dbReference>
<evidence type="ECO:0000256" key="2">
    <source>
        <dbReference type="ARBA" id="ARBA00012438"/>
    </source>
</evidence>
<sequence length="760" mass="86126">MILREYALEIIILIFILAVSITTVDNLALQKHSYAERDIYAQLEPALNELIIETLLVNNDTVTYFDKQATRQLTVDKLMLSPIIDTEIVNNWYGLSHTISQYLQIVSVLKTSRKIIAQAQQNTNKNNASNILFGKILSFYNKPSITNQQSVELYLNKHTNTLASAYPNQQKWQQLNKHILFLISNQHVVNDAILKLTQQTLIQAIVIKKIRISKTLEKRNKQIIYFILVVALLFILLLSVIFRKINNLLRYRSHQAEQASIAKSQFLSNMSHEIRTPMNGILGLSEICLKETDVSKIKSHLGMLDYSTKNLLRIINDILDYSKIEENKLDIELRDFRLSNVLNHLKNLLLKSATDKGLDLIFTINDHGYDHFNGDEGRINQVLLNLLNNAIKFTHTGFVKLDVKVTISKKRHAHILFKVIDTGIGITQAQKSTLFKRFTQAQMSTSRKFGGTGLGLAISKQLATLMGGNIRVKSKHGSGTVFQFSLPVTLPNPMPTEAYSQKSCVLLYPDTPTGKSLQKQLLYWRYDVHLAQDIAHFKKLLNGLNPAIAFIQAKLLQETIEITPSVTTCLYQITDSRTHIFDKRFSELHLPLLHSELNPSRLNRLITESNSQSHNDKPEHQASDNPEVSRAKLNCYKVLLVEDNPINQLVSKRLLEQMGLTPEMVADGQQAIDAVLSQQFDLVLMDIQMPVMDGIAATKEIRHHFNSKELPIIALTANVMESDINTYLSIGMNAHLAKPIDTQALQQLISLYLTNKDLSA</sequence>
<evidence type="ECO:0000313" key="9">
    <source>
        <dbReference type="Proteomes" id="UP000615755"/>
    </source>
</evidence>
<accession>A0ABR9EI43</accession>
<dbReference type="SUPFAM" id="SSF55874">
    <property type="entry name" value="ATPase domain of HSP90 chaperone/DNA topoisomerase II/histidine kinase"/>
    <property type="match status" value="1"/>
</dbReference>
<dbReference type="InterPro" id="IPR036097">
    <property type="entry name" value="HisK_dim/P_sf"/>
</dbReference>
<dbReference type="CDD" id="cd17546">
    <property type="entry name" value="REC_hyHK_CKI1_RcsC-like"/>
    <property type="match status" value="1"/>
</dbReference>
<dbReference type="PROSITE" id="PS50109">
    <property type="entry name" value="HIS_KIN"/>
    <property type="match status" value="1"/>
</dbReference>
<dbReference type="EMBL" id="AQGV01000015">
    <property type="protein sequence ID" value="MBE0370599.1"/>
    <property type="molecule type" value="Genomic_DNA"/>
</dbReference>
<dbReference type="PROSITE" id="PS50110">
    <property type="entry name" value="RESPONSE_REGULATORY"/>
    <property type="match status" value="1"/>
</dbReference>
<reference evidence="8 9" key="1">
    <citation type="submission" date="2015-03" db="EMBL/GenBank/DDBJ databases">
        <title>Genome sequence of Pseudoalteromonas aurantia.</title>
        <authorList>
            <person name="Xie B.-B."/>
            <person name="Rong J.-C."/>
            <person name="Qin Q.-L."/>
            <person name="Zhang Y.-Z."/>
        </authorList>
    </citation>
    <scope>NUCLEOTIDE SEQUENCE [LARGE SCALE GENOMIC DNA]</scope>
    <source>
        <strain evidence="8 9">208</strain>
    </source>
</reference>
<feature type="transmembrane region" description="Helical" evidence="5">
    <location>
        <begin position="6"/>
        <end position="29"/>
    </location>
</feature>
<dbReference type="SUPFAM" id="SSF52172">
    <property type="entry name" value="CheY-like"/>
    <property type="match status" value="1"/>
</dbReference>
<keyword evidence="5" id="KW-0472">Membrane</keyword>
<name>A0ABR9EI43_9GAMM</name>
<keyword evidence="3 4" id="KW-0597">Phosphoprotein</keyword>
<dbReference type="InterPro" id="IPR003594">
    <property type="entry name" value="HATPase_dom"/>
</dbReference>
<dbReference type="Gene3D" id="3.40.50.2300">
    <property type="match status" value="1"/>
</dbReference>
<evidence type="ECO:0000256" key="3">
    <source>
        <dbReference type="ARBA" id="ARBA00022553"/>
    </source>
</evidence>
<dbReference type="Gene3D" id="1.10.287.130">
    <property type="match status" value="1"/>
</dbReference>
<feature type="modified residue" description="4-aspartylphosphate" evidence="4">
    <location>
        <position position="686"/>
    </location>
</feature>
<organism evidence="8 9">
    <name type="scientific">Pseudoalteromonas aurantia 208</name>
    <dbReference type="NCBI Taxonomy" id="1314867"/>
    <lineage>
        <taxon>Bacteria</taxon>
        <taxon>Pseudomonadati</taxon>
        <taxon>Pseudomonadota</taxon>
        <taxon>Gammaproteobacteria</taxon>
        <taxon>Alteromonadales</taxon>
        <taxon>Pseudoalteromonadaceae</taxon>
        <taxon>Pseudoalteromonas</taxon>
    </lineage>
</organism>
<keyword evidence="9" id="KW-1185">Reference proteome</keyword>
<gene>
    <name evidence="8" type="ORF">PAUR_b0669</name>
</gene>
<dbReference type="Gene3D" id="3.30.565.10">
    <property type="entry name" value="Histidine kinase-like ATPase, C-terminal domain"/>
    <property type="match status" value="1"/>
</dbReference>
<dbReference type="InterPro" id="IPR005467">
    <property type="entry name" value="His_kinase_dom"/>
</dbReference>
<dbReference type="CDD" id="cd00082">
    <property type="entry name" value="HisKA"/>
    <property type="match status" value="1"/>
</dbReference>
<dbReference type="Pfam" id="PF00512">
    <property type="entry name" value="HisKA"/>
    <property type="match status" value="1"/>
</dbReference>
<dbReference type="SMART" id="SM00388">
    <property type="entry name" value="HisKA"/>
    <property type="match status" value="1"/>
</dbReference>
<feature type="transmembrane region" description="Helical" evidence="5">
    <location>
        <begin position="223"/>
        <end position="242"/>
    </location>
</feature>
<evidence type="ECO:0000256" key="5">
    <source>
        <dbReference type="SAM" id="Phobius"/>
    </source>
</evidence>
<dbReference type="SUPFAM" id="SSF47384">
    <property type="entry name" value="Homodimeric domain of signal transducing histidine kinase"/>
    <property type="match status" value="1"/>
</dbReference>
<dbReference type="PANTHER" id="PTHR45339">
    <property type="entry name" value="HYBRID SIGNAL TRANSDUCTION HISTIDINE KINASE J"/>
    <property type="match status" value="1"/>
</dbReference>
<dbReference type="Pfam" id="PF02518">
    <property type="entry name" value="HATPase_c"/>
    <property type="match status" value="1"/>
</dbReference>
<evidence type="ECO:0000256" key="4">
    <source>
        <dbReference type="PROSITE-ProRule" id="PRU00169"/>
    </source>
</evidence>
<evidence type="ECO:0000259" key="6">
    <source>
        <dbReference type="PROSITE" id="PS50109"/>
    </source>
</evidence>
<evidence type="ECO:0000313" key="8">
    <source>
        <dbReference type="EMBL" id="MBE0370599.1"/>
    </source>
</evidence>
<evidence type="ECO:0000259" key="7">
    <source>
        <dbReference type="PROSITE" id="PS50110"/>
    </source>
</evidence>
<keyword evidence="5" id="KW-0812">Transmembrane</keyword>